<name>A0A2M8L5T7_9BACT</name>
<evidence type="ECO:0000256" key="6">
    <source>
        <dbReference type="RuleBase" id="RU364063"/>
    </source>
</evidence>
<dbReference type="GO" id="GO:0009360">
    <property type="term" value="C:DNA polymerase III complex"/>
    <property type="evidence" value="ECO:0007669"/>
    <property type="project" value="InterPro"/>
</dbReference>
<dbReference type="AlphaFoldDB" id="A0A2M8L5T7"/>
<dbReference type="GO" id="GO:0005524">
    <property type="term" value="F:ATP binding"/>
    <property type="evidence" value="ECO:0007669"/>
    <property type="project" value="UniProtKB-KW"/>
</dbReference>
<dbReference type="NCBIfam" id="TIGR02397">
    <property type="entry name" value="dnaX_nterm"/>
    <property type="match status" value="1"/>
</dbReference>
<dbReference type="SUPFAM" id="SSF52540">
    <property type="entry name" value="P-loop containing nucleoside triphosphate hydrolases"/>
    <property type="match status" value="1"/>
</dbReference>
<evidence type="ECO:0000313" key="8">
    <source>
        <dbReference type="EMBL" id="PJE69201.1"/>
    </source>
</evidence>
<evidence type="ECO:0000259" key="7">
    <source>
        <dbReference type="SMART" id="SM00382"/>
    </source>
</evidence>
<evidence type="ECO:0000313" key="9">
    <source>
        <dbReference type="Proteomes" id="UP000229500"/>
    </source>
</evidence>
<evidence type="ECO:0000256" key="4">
    <source>
        <dbReference type="ARBA" id="ARBA00022932"/>
    </source>
</evidence>
<dbReference type="Gene3D" id="1.20.272.10">
    <property type="match status" value="1"/>
</dbReference>
<dbReference type="GO" id="GO:0003677">
    <property type="term" value="F:DNA binding"/>
    <property type="evidence" value="ECO:0007669"/>
    <property type="project" value="InterPro"/>
</dbReference>
<keyword evidence="3 6" id="KW-0235">DNA replication</keyword>
<comment type="subunit">
    <text evidence="6">DNA polymerase III contains a core (composed of alpha, epsilon and theta chains) that associates with a tau subunit. This core dimerizes to form the POLIII' complex. PolIII' associates with the gamma complex (composed of gamma, delta, delta', psi and chi chains) and with the beta chain to form the complete DNA polymerase III complex.</text>
</comment>
<dbReference type="CDD" id="cd00009">
    <property type="entry name" value="AAA"/>
    <property type="match status" value="1"/>
</dbReference>
<dbReference type="Pfam" id="PF13177">
    <property type="entry name" value="DNA_pol3_delta2"/>
    <property type="match status" value="1"/>
</dbReference>
<evidence type="ECO:0000256" key="5">
    <source>
        <dbReference type="ARBA" id="ARBA00049244"/>
    </source>
</evidence>
<dbReference type="EMBL" id="PFEL01000046">
    <property type="protein sequence ID" value="PJE69201.1"/>
    <property type="molecule type" value="Genomic_DNA"/>
</dbReference>
<keyword evidence="6" id="KW-0547">Nucleotide-binding</keyword>
<keyword evidence="1 6" id="KW-0808">Transferase</keyword>
<evidence type="ECO:0000256" key="1">
    <source>
        <dbReference type="ARBA" id="ARBA00022679"/>
    </source>
</evidence>
<comment type="similarity">
    <text evidence="6">Belongs to the DnaX/STICHEL family.</text>
</comment>
<keyword evidence="2 6" id="KW-0548">Nucleotidyltransferase</keyword>
<evidence type="ECO:0000256" key="2">
    <source>
        <dbReference type="ARBA" id="ARBA00022695"/>
    </source>
</evidence>
<evidence type="ECO:0000256" key="3">
    <source>
        <dbReference type="ARBA" id="ARBA00022705"/>
    </source>
</evidence>
<dbReference type="Gene3D" id="3.40.50.300">
    <property type="entry name" value="P-loop containing nucleotide triphosphate hydrolases"/>
    <property type="match status" value="1"/>
</dbReference>
<gene>
    <name evidence="6 8" type="primary">dnaX</name>
    <name evidence="8" type="ORF">COU96_01035</name>
</gene>
<dbReference type="Proteomes" id="UP000229500">
    <property type="component" value="Unassembled WGS sequence"/>
</dbReference>
<keyword evidence="6" id="KW-0067">ATP-binding</keyword>
<sequence length="484" mass="54397">MVSETFYRKYRPQSLNELDSIEAREGLINLAKSGKTPHALLFAGPRGVGKTSAARILAKTLNCLKKKARLAGQDYEPCNRCEICKSITDGTALDLIEIDAASNRGIDDIRALREKIKLAPVKCQYKIYIVDEVHMLTAEAFNALLKTLEEPPAHAIFILCTTAPEKLPDTIISRCLRFNFRKGRQVEVVACLKRAVKREKLEVEKGVLVEIAKSVDGIFRDAHKFLEQLSLSGKKITLEETKRFLQQTEELKPQKLLELLAAKDVKKSLLEIDRIVTFGGDLVVFVQQILNSLRLGMLAKIGLTDFEEPKEIQSLSFDQIKLLINLFSQAHRELKFSPIPQLPLELAVVEFCGPKKAAEPQKKINSSLNKRDNQDNGELAEVESRWQDILTEVKPLNHSVQALLRACQPINFDGKTLTLKVFYKFHKERLEEAKSRQIVETVTSQVLGMPVHLACVLGEKEKKEDIIDLAENILNGKIGKEGGN</sequence>
<dbReference type="SMART" id="SM00382">
    <property type="entry name" value="AAA"/>
    <property type="match status" value="1"/>
</dbReference>
<dbReference type="GO" id="GO:0003887">
    <property type="term" value="F:DNA-directed DNA polymerase activity"/>
    <property type="evidence" value="ECO:0007669"/>
    <property type="project" value="UniProtKB-KW"/>
</dbReference>
<keyword evidence="4 6" id="KW-0239">DNA-directed DNA polymerase</keyword>
<comment type="caution">
    <text evidence="8">The sequence shown here is derived from an EMBL/GenBank/DDBJ whole genome shotgun (WGS) entry which is preliminary data.</text>
</comment>
<dbReference type="InterPro" id="IPR048448">
    <property type="entry name" value="DnaX-like_C"/>
</dbReference>
<dbReference type="Gene3D" id="1.10.8.60">
    <property type="match status" value="1"/>
</dbReference>
<feature type="domain" description="AAA+ ATPase" evidence="7">
    <location>
        <begin position="36"/>
        <end position="192"/>
    </location>
</feature>
<dbReference type="InterPro" id="IPR038454">
    <property type="entry name" value="DnaA_N_sf"/>
</dbReference>
<dbReference type="PANTHER" id="PTHR11669:SF0">
    <property type="entry name" value="PROTEIN STICHEL-LIKE 2"/>
    <property type="match status" value="1"/>
</dbReference>
<dbReference type="Pfam" id="PF12169">
    <property type="entry name" value="DNA_pol3_gamma3"/>
    <property type="match status" value="1"/>
</dbReference>
<dbReference type="InterPro" id="IPR022754">
    <property type="entry name" value="DNA_pol_III_gamma-3"/>
</dbReference>
<dbReference type="InterPro" id="IPR050238">
    <property type="entry name" value="DNA_Rep/Repair_Clamp_Loader"/>
</dbReference>
<dbReference type="GO" id="GO:0006261">
    <property type="term" value="P:DNA-templated DNA replication"/>
    <property type="evidence" value="ECO:0007669"/>
    <property type="project" value="TreeGrafter"/>
</dbReference>
<accession>A0A2M8L5T7</accession>
<dbReference type="InterPro" id="IPR008921">
    <property type="entry name" value="DNA_pol3_clamp-load_cplx_C"/>
</dbReference>
<organism evidence="8 9">
    <name type="scientific">Candidatus Shapirobacteria bacterium CG10_big_fil_rev_8_21_14_0_10_38_14</name>
    <dbReference type="NCBI Taxonomy" id="1974483"/>
    <lineage>
        <taxon>Bacteria</taxon>
        <taxon>Candidatus Shapironibacteriota</taxon>
    </lineage>
</organism>
<dbReference type="EC" id="2.7.7.7" evidence="6"/>
<dbReference type="InterPro" id="IPR027417">
    <property type="entry name" value="P-loop_NTPase"/>
</dbReference>
<protein>
    <recommendedName>
        <fullName evidence="6">DNA polymerase III subunit gamma/tau</fullName>
        <ecNumber evidence="6">2.7.7.7</ecNumber>
    </recommendedName>
</protein>
<proteinExistence type="inferred from homology"/>
<dbReference type="InterPro" id="IPR012763">
    <property type="entry name" value="DNA_pol_III_sug/sutau_N"/>
</dbReference>
<dbReference type="SUPFAM" id="SSF48019">
    <property type="entry name" value="post-AAA+ oligomerization domain-like"/>
    <property type="match status" value="1"/>
</dbReference>
<dbReference type="PANTHER" id="PTHR11669">
    <property type="entry name" value="REPLICATION FACTOR C / DNA POLYMERASE III GAMMA-TAU SUBUNIT"/>
    <property type="match status" value="1"/>
</dbReference>
<reference evidence="9" key="1">
    <citation type="submission" date="2017-09" db="EMBL/GenBank/DDBJ databases">
        <title>Depth-based differentiation of microbial function through sediment-hosted aquifers and enrichment of novel symbionts in the deep terrestrial subsurface.</title>
        <authorList>
            <person name="Probst A.J."/>
            <person name="Ladd B."/>
            <person name="Jarett J.K."/>
            <person name="Geller-Mcgrath D.E."/>
            <person name="Sieber C.M.K."/>
            <person name="Emerson J.B."/>
            <person name="Anantharaman K."/>
            <person name="Thomas B.C."/>
            <person name="Malmstrom R."/>
            <person name="Stieglmeier M."/>
            <person name="Klingl A."/>
            <person name="Woyke T."/>
            <person name="Ryan C.M."/>
            <person name="Banfield J.F."/>
        </authorList>
    </citation>
    <scope>NUCLEOTIDE SEQUENCE [LARGE SCALE GENOMIC DNA]</scope>
</reference>
<dbReference type="InterPro" id="IPR003593">
    <property type="entry name" value="AAA+_ATPase"/>
</dbReference>
<comment type="catalytic activity">
    <reaction evidence="5 6">
        <text>DNA(n) + a 2'-deoxyribonucleoside 5'-triphosphate = DNA(n+1) + diphosphate</text>
        <dbReference type="Rhea" id="RHEA:22508"/>
        <dbReference type="Rhea" id="RHEA-COMP:17339"/>
        <dbReference type="Rhea" id="RHEA-COMP:17340"/>
        <dbReference type="ChEBI" id="CHEBI:33019"/>
        <dbReference type="ChEBI" id="CHEBI:61560"/>
        <dbReference type="ChEBI" id="CHEBI:173112"/>
        <dbReference type="EC" id="2.7.7.7"/>
    </reaction>
</comment>
<comment type="function">
    <text evidence="6">DNA polymerase III is a complex, multichain enzyme responsible for most of the replicative synthesis in bacteria. This DNA polymerase also exhibits 3' to 5' exonuclease activity.</text>
</comment>
<dbReference type="Pfam" id="PF20964">
    <property type="entry name" value="DnaX_C"/>
    <property type="match status" value="1"/>
</dbReference>
<dbReference type="Gene3D" id="3.30.300.180">
    <property type="match status" value="1"/>
</dbReference>